<gene>
    <name evidence="1" type="ORF">ATANTOWER_011162</name>
</gene>
<sequence>MTTLPTEPQSPEFHCITNVNLRNPFYAEFDHHTPTKTGLYRQKASRSGKIAEALQKILGAYDIQEEQDINVRRILSLRALSIYLQEDDSDLFKSYNV</sequence>
<comment type="caution">
    <text evidence="1">The sequence shown here is derived from an EMBL/GenBank/DDBJ whole genome shotgun (WGS) entry which is preliminary data.</text>
</comment>
<keyword evidence="2" id="KW-1185">Reference proteome</keyword>
<accession>A0ABU7BK40</accession>
<reference evidence="1 2" key="1">
    <citation type="submission" date="2021-07" db="EMBL/GenBank/DDBJ databases">
        <authorList>
            <person name="Palmer J.M."/>
        </authorList>
    </citation>
    <scope>NUCLEOTIDE SEQUENCE [LARGE SCALE GENOMIC DNA]</scope>
    <source>
        <strain evidence="1 2">AT_MEX2019</strain>
        <tissue evidence="1">Muscle</tissue>
    </source>
</reference>
<evidence type="ECO:0000313" key="2">
    <source>
        <dbReference type="Proteomes" id="UP001345963"/>
    </source>
</evidence>
<dbReference type="EMBL" id="JAHUTI010059252">
    <property type="protein sequence ID" value="MED6250826.1"/>
    <property type="molecule type" value="Genomic_DNA"/>
</dbReference>
<dbReference type="Proteomes" id="UP001345963">
    <property type="component" value="Unassembled WGS sequence"/>
</dbReference>
<organism evidence="1 2">
    <name type="scientific">Ataeniobius toweri</name>
    <dbReference type="NCBI Taxonomy" id="208326"/>
    <lineage>
        <taxon>Eukaryota</taxon>
        <taxon>Metazoa</taxon>
        <taxon>Chordata</taxon>
        <taxon>Craniata</taxon>
        <taxon>Vertebrata</taxon>
        <taxon>Euteleostomi</taxon>
        <taxon>Actinopterygii</taxon>
        <taxon>Neopterygii</taxon>
        <taxon>Teleostei</taxon>
        <taxon>Neoteleostei</taxon>
        <taxon>Acanthomorphata</taxon>
        <taxon>Ovalentaria</taxon>
        <taxon>Atherinomorphae</taxon>
        <taxon>Cyprinodontiformes</taxon>
        <taxon>Goodeidae</taxon>
        <taxon>Ataeniobius</taxon>
    </lineage>
</organism>
<name>A0ABU7BK40_9TELE</name>
<evidence type="ECO:0000313" key="1">
    <source>
        <dbReference type="EMBL" id="MED6250826.1"/>
    </source>
</evidence>
<protein>
    <submittedName>
        <fullName evidence="1">Uncharacterized protein</fullName>
    </submittedName>
</protein>
<proteinExistence type="predicted"/>